<evidence type="ECO:0000313" key="1">
    <source>
        <dbReference type="EMBL" id="BAN36001.1"/>
    </source>
</evidence>
<sequence>MPTVKFFRQGQVAHTIHGAESDAEFRRAIDKFVARPSGASQVVLSAFRQQGNLENACSLLAKAALDDPYNAQIPVDLAKLLLLKGDFAQAEDLLLALPEEVRADVEISTLLTHAGFIRIAQDAPDIETLEREIAAEPYNSLARYQLSAVKLIGDDCAGAMEQLLEIVRRDRTFHDDAGRNGLIAIFNMVGSEHELVGHYRTLLTEALR</sequence>
<dbReference type="InterPro" id="IPR011990">
    <property type="entry name" value="TPR-like_helical_dom_sf"/>
</dbReference>
<protein>
    <submittedName>
        <fullName evidence="1">Thioredoxin protein</fullName>
    </submittedName>
</protein>
<accession>S6AIE1</accession>
<organism evidence="1 2">
    <name type="scientific">Sulfuricella denitrificans (strain DSM 22764 / NBRC 105220 / skB26)</name>
    <dbReference type="NCBI Taxonomy" id="1163617"/>
    <lineage>
        <taxon>Bacteria</taxon>
        <taxon>Pseudomonadati</taxon>
        <taxon>Pseudomonadota</taxon>
        <taxon>Betaproteobacteria</taxon>
        <taxon>Nitrosomonadales</taxon>
        <taxon>Sulfuricellaceae</taxon>
        <taxon>Sulfuricella</taxon>
    </lineage>
</organism>
<dbReference type="Gene3D" id="1.25.40.10">
    <property type="entry name" value="Tetratricopeptide repeat domain"/>
    <property type="match status" value="2"/>
</dbReference>
<name>S6AIE1_SULDS</name>
<gene>
    <name evidence="1" type="ORF">SCD_n02192</name>
</gene>
<dbReference type="STRING" id="1163617.SCD_n02192"/>
<dbReference type="SUPFAM" id="SSF48452">
    <property type="entry name" value="TPR-like"/>
    <property type="match status" value="1"/>
</dbReference>
<dbReference type="Pfam" id="PF14559">
    <property type="entry name" value="TPR_19"/>
    <property type="match status" value="1"/>
</dbReference>
<dbReference type="Proteomes" id="UP000015559">
    <property type="component" value="Chromosome"/>
</dbReference>
<dbReference type="KEGG" id="sdr:SCD_n02192"/>
<dbReference type="eggNOG" id="COG3118">
    <property type="taxonomic scope" value="Bacteria"/>
</dbReference>
<dbReference type="EMBL" id="AP013066">
    <property type="protein sequence ID" value="BAN36001.1"/>
    <property type="molecule type" value="Genomic_DNA"/>
</dbReference>
<dbReference type="HOGENOM" id="CLU_046120_1_1_4"/>
<keyword evidence="2" id="KW-1185">Reference proteome</keyword>
<reference evidence="1 2" key="1">
    <citation type="journal article" date="2012" name="Appl. Environ. Microbiol.">
        <title>Draft genome sequence of a psychrotolerant sulfur-oxidizing bacterium, Sulfuricella denitrificans skB26, and proteomic insights into cold adaptation.</title>
        <authorList>
            <person name="Watanabe T."/>
            <person name="Kojima H."/>
            <person name="Fukui M."/>
        </authorList>
    </citation>
    <scope>NUCLEOTIDE SEQUENCE [LARGE SCALE GENOMIC DNA]</scope>
    <source>
        <strain evidence="2">skB26</strain>
    </source>
</reference>
<proteinExistence type="predicted"/>
<evidence type="ECO:0000313" key="2">
    <source>
        <dbReference type="Proteomes" id="UP000015559"/>
    </source>
</evidence>
<dbReference type="Pfam" id="PF14561">
    <property type="entry name" value="TPR_20"/>
    <property type="match status" value="1"/>
</dbReference>
<dbReference type="AlphaFoldDB" id="S6AIE1"/>